<evidence type="ECO:0000259" key="1">
    <source>
        <dbReference type="Pfam" id="PF13559"/>
    </source>
</evidence>
<proteinExistence type="predicted"/>
<name>A0A4Q2IUU5_9SPHN</name>
<sequence>MTERASMEAASAAAPPDPARVAEAHRAILADKSIQFDLPMRHIEAREMPEWLKTLGRAIARFVAWVGDGWSVIGWIAAAVVIAVLLFALVPGLREWVLSLVRRGRGAAPEAPQWAPTEGQARALLEEADALAAGGRYDEAVHLILFRSIDDIAAWRGELVRPSSTSRDIARAEGLPGEARGVFARIVAAVERSWFGGRALEAADWEAARTDYARFALKTA</sequence>
<dbReference type="RefSeq" id="WP_129339986.1">
    <property type="nucleotide sequence ID" value="NZ_JACIDD010000001.1"/>
</dbReference>
<feature type="domain" description="Protein-glutamine gamma-glutamyltransferase-like C-terminal" evidence="1">
    <location>
        <begin position="160"/>
        <end position="212"/>
    </location>
</feature>
<dbReference type="InterPro" id="IPR025403">
    <property type="entry name" value="TgpA-like_C"/>
</dbReference>
<evidence type="ECO:0000313" key="2">
    <source>
        <dbReference type="EMBL" id="RXZ34186.1"/>
    </source>
</evidence>
<accession>A0A4Q2IUU5</accession>
<evidence type="ECO:0000313" key="3">
    <source>
        <dbReference type="Proteomes" id="UP000292347"/>
    </source>
</evidence>
<dbReference type="EMBL" id="SDPT01000001">
    <property type="protein sequence ID" value="RXZ34186.1"/>
    <property type="molecule type" value="Genomic_DNA"/>
</dbReference>
<keyword evidence="3" id="KW-1185">Reference proteome</keyword>
<dbReference type="Pfam" id="PF13559">
    <property type="entry name" value="DUF4129"/>
    <property type="match status" value="1"/>
</dbReference>
<protein>
    <submittedName>
        <fullName evidence="2">DUF4129 domain-containing protein</fullName>
    </submittedName>
</protein>
<dbReference type="AlphaFoldDB" id="A0A4Q2IUU5"/>
<organism evidence="2 3">
    <name type="scientific">Sphingomonas desiccabilis</name>
    <dbReference type="NCBI Taxonomy" id="429134"/>
    <lineage>
        <taxon>Bacteria</taxon>
        <taxon>Pseudomonadati</taxon>
        <taxon>Pseudomonadota</taxon>
        <taxon>Alphaproteobacteria</taxon>
        <taxon>Sphingomonadales</taxon>
        <taxon>Sphingomonadaceae</taxon>
        <taxon>Sphingomonas</taxon>
    </lineage>
</organism>
<gene>
    <name evidence="2" type="ORF">EO081_00210</name>
</gene>
<dbReference type="OrthoDB" id="8478645at2"/>
<reference evidence="2 3" key="1">
    <citation type="submission" date="2019-01" db="EMBL/GenBank/DDBJ databases">
        <title>Sphingomonas mucosissima sp. nov. and Sphingomonas desiccabilis sp. nov., from biological soil crusts in the Colorado Plateau, USA.</title>
        <authorList>
            <person name="Zhu D."/>
        </authorList>
    </citation>
    <scope>NUCLEOTIDE SEQUENCE [LARGE SCALE GENOMIC DNA]</scope>
    <source>
        <strain evidence="2 3">CP1D</strain>
    </source>
</reference>
<comment type="caution">
    <text evidence="2">The sequence shown here is derived from an EMBL/GenBank/DDBJ whole genome shotgun (WGS) entry which is preliminary data.</text>
</comment>
<dbReference type="Proteomes" id="UP000292347">
    <property type="component" value="Unassembled WGS sequence"/>
</dbReference>